<reference evidence="2 3" key="1">
    <citation type="journal article" date="2018" name="BMC Microbiol.">
        <title>Genome sequencing of strains of the most prevalent clonal group of O1:K1:H7 Escherichia coli that causes neonatal meningitis in France.</title>
        <authorList>
            <person name="Geslain G."/>
            <person name="Birgy A."/>
            <person name="Adiba S."/>
            <person name="Magnan M."/>
            <person name="Courroux C."/>
            <person name="Levy C."/>
            <person name="Cohen R."/>
            <person name="Bidet P."/>
            <person name="Bonacorsi S."/>
        </authorList>
    </citation>
    <scope>NUCLEOTIDE SEQUENCE [LARGE SCALE GENOMIC DNA]</scope>
    <source>
        <strain evidence="2 3">S308</strain>
    </source>
</reference>
<organism evidence="2 3">
    <name type="scientific">Escherichia coli</name>
    <dbReference type="NCBI Taxonomy" id="562"/>
    <lineage>
        <taxon>Bacteria</taxon>
        <taxon>Pseudomonadati</taxon>
        <taxon>Pseudomonadota</taxon>
        <taxon>Gammaproteobacteria</taxon>
        <taxon>Enterobacterales</taxon>
        <taxon>Enterobacteriaceae</taxon>
        <taxon>Escherichia</taxon>
    </lineage>
</organism>
<comment type="caution">
    <text evidence="2">The sequence shown here is derived from an EMBL/GenBank/DDBJ whole genome shotgun (WGS) entry which is preliminary data.</text>
</comment>
<evidence type="ECO:0000313" key="3">
    <source>
        <dbReference type="Proteomes" id="UP000284508"/>
    </source>
</evidence>
<proteinExistence type="predicted"/>
<protein>
    <recommendedName>
        <fullName evidence="1">CRISPR-associated nuclease/helicase Cas3 I-F/YPEST Cas2 domain-containing protein</fullName>
    </recommendedName>
</protein>
<feature type="non-terminal residue" evidence="2">
    <location>
        <position position="96"/>
    </location>
</feature>
<evidence type="ECO:0000313" key="2">
    <source>
        <dbReference type="EMBL" id="RIB42242.1"/>
    </source>
</evidence>
<dbReference type="AlphaFoldDB" id="A0A418GMY1"/>
<accession>A0A418GMY1</accession>
<evidence type="ECO:0000259" key="1">
    <source>
        <dbReference type="Pfam" id="PF21384"/>
    </source>
</evidence>
<sequence length="96" mass="11052">MNVLIISRCTKNARVESCRIIDQFAERTGDAAWQTVITLEGVNTLRRLLRKTARRNTAVACHWLKKNGQTELMWIVGNIRRFNAQGRVPTNRTTQI</sequence>
<dbReference type="Proteomes" id="UP000284508">
    <property type="component" value="Unassembled WGS sequence"/>
</dbReference>
<feature type="domain" description="CRISPR-associated nuclease/helicase Cas3 I-F/YPEST Cas2" evidence="1">
    <location>
        <begin position="1"/>
        <end position="78"/>
    </location>
</feature>
<dbReference type="Pfam" id="PF21384">
    <property type="entry name" value="Cas3_I-F_Cas2"/>
    <property type="match status" value="1"/>
</dbReference>
<name>A0A418GMY1_ECOLX</name>
<dbReference type="InterPro" id="IPR048823">
    <property type="entry name" value="Cas3_I-F_Cas2"/>
</dbReference>
<dbReference type="EMBL" id="QXHA01000546">
    <property type="protein sequence ID" value="RIB42242.1"/>
    <property type="molecule type" value="Genomic_DNA"/>
</dbReference>
<gene>
    <name evidence="2" type="ORF">D3C88_09040</name>
</gene>